<dbReference type="Gene3D" id="1.10.220.160">
    <property type="match status" value="1"/>
</dbReference>
<evidence type="ECO:0000256" key="8">
    <source>
        <dbReference type="ARBA" id="ARBA00022691"/>
    </source>
</evidence>
<dbReference type="Gene3D" id="2.170.270.10">
    <property type="entry name" value="SET domain"/>
    <property type="match status" value="1"/>
</dbReference>
<keyword evidence="10 19" id="KW-0863">Zinc-finger</keyword>
<feature type="domain" description="MYND-type" evidence="21">
    <location>
        <begin position="52"/>
        <end position="90"/>
    </location>
</feature>
<dbReference type="eggNOG" id="KOG2084">
    <property type="taxonomic scope" value="Eukaryota"/>
</dbReference>
<evidence type="ECO:0000256" key="9">
    <source>
        <dbReference type="ARBA" id="ARBA00022723"/>
    </source>
</evidence>
<evidence type="ECO:0000313" key="22">
    <source>
        <dbReference type="EMBL" id="ELK30026.1"/>
    </source>
</evidence>
<accession>L5LVC1</accession>
<evidence type="ECO:0000256" key="5">
    <source>
        <dbReference type="ARBA" id="ARBA00022491"/>
    </source>
</evidence>
<keyword evidence="6" id="KW-0489">Methyltransferase</keyword>
<dbReference type="PROSITE" id="PS50865">
    <property type="entry name" value="ZF_MYND_2"/>
    <property type="match status" value="1"/>
</dbReference>
<dbReference type="FunFam" id="6.10.140.2220:FF:000005">
    <property type="entry name" value="Histone-lysine N-methyltransferase SMYD1 isoform 1"/>
    <property type="match status" value="1"/>
</dbReference>
<evidence type="ECO:0000256" key="15">
    <source>
        <dbReference type="ARBA" id="ARBA00023242"/>
    </source>
</evidence>
<dbReference type="PANTHER" id="PTHR12197:SF184">
    <property type="entry name" value="HISTONE-LYSINE N-METHYLTRANSFERASE SMYD1"/>
    <property type="match status" value="1"/>
</dbReference>
<dbReference type="SUPFAM" id="SSF82199">
    <property type="entry name" value="SET domain"/>
    <property type="match status" value="1"/>
</dbReference>
<keyword evidence="23" id="KW-1185">Reference proteome</keyword>
<evidence type="ECO:0000256" key="13">
    <source>
        <dbReference type="ARBA" id="ARBA00023125"/>
    </source>
</evidence>
<dbReference type="PROSITE" id="PS50280">
    <property type="entry name" value="SET"/>
    <property type="match status" value="1"/>
</dbReference>
<dbReference type="Gene3D" id="6.10.140.2220">
    <property type="match status" value="1"/>
</dbReference>
<dbReference type="PANTHER" id="PTHR12197">
    <property type="entry name" value="HISTONE-LYSINE N-METHYLTRANSFERASE SMYD"/>
    <property type="match status" value="1"/>
</dbReference>
<evidence type="ECO:0000256" key="12">
    <source>
        <dbReference type="ARBA" id="ARBA00023015"/>
    </source>
</evidence>
<evidence type="ECO:0000256" key="3">
    <source>
        <dbReference type="ARBA" id="ARBA00012182"/>
    </source>
</evidence>
<dbReference type="Gene3D" id="1.25.40.970">
    <property type="match status" value="1"/>
</dbReference>
<evidence type="ECO:0000256" key="7">
    <source>
        <dbReference type="ARBA" id="ARBA00022679"/>
    </source>
</evidence>
<keyword evidence="11" id="KW-0862">Zinc</keyword>
<dbReference type="GO" id="GO:0140999">
    <property type="term" value="F:histone H3K4 trimethyltransferase activity"/>
    <property type="evidence" value="ECO:0007669"/>
    <property type="project" value="UniProtKB-EC"/>
</dbReference>
<dbReference type="GO" id="GO:0005737">
    <property type="term" value="C:cytoplasm"/>
    <property type="evidence" value="ECO:0007669"/>
    <property type="project" value="UniProtKB-SubCell"/>
</dbReference>
<dbReference type="GO" id="GO:0003677">
    <property type="term" value="F:DNA binding"/>
    <property type="evidence" value="ECO:0007669"/>
    <property type="project" value="UniProtKB-KW"/>
</dbReference>
<evidence type="ECO:0000256" key="16">
    <source>
        <dbReference type="ARBA" id="ARBA00047571"/>
    </source>
</evidence>
<evidence type="ECO:0000313" key="23">
    <source>
        <dbReference type="Proteomes" id="UP000010556"/>
    </source>
</evidence>
<proteinExistence type="predicted"/>
<evidence type="ECO:0000256" key="6">
    <source>
        <dbReference type="ARBA" id="ARBA00022603"/>
    </source>
</evidence>
<comment type="subunit">
    <text evidence="17">Interacts with HDAC1, HDAC2 and HDAC3. Interacts (via MYND-type zinc finger) with NACA isoform skNAC.</text>
</comment>
<organism evidence="22 23">
    <name type="scientific">Myotis davidii</name>
    <name type="common">David's myotis</name>
    <dbReference type="NCBI Taxonomy" id="225400"/>
    <lineage>
        <taxon>Eukaryota</taxon>
        <taxon>Metazoa</taxon>
        <taxon>Chordata</taxon>
        <taxon>Craniata</taxon>
        <taxon>Vertebrata</taxon>
        <taxon>Euteleostomi</taxon>
        <taxon>Mammalia</taxon>
        <taxon>Eutheria</taxon>
        <taxon>Laurasiatheria</taxon>
        <taxon>Chiroptera</taxon>
        <taxon>Yangochiroptera</taxon>
        <taxon>Vespertilionidae</taxon>
        <taxon>Myotis</taxon>
    </lineage>
</organism>
<dbReference type="EC" id="2.1.1.354" evidence="3"/>
<keyword evidence="4" id="KW-0963">Cytoplasm</keyword>
<dbReference type="GO" id="GO:0005634">
    <property type="term" value="C:nucleus"/>
    <property type="evidence" value="ECO:0007669"/>
    <property type="project" value="UniProtKB-SubCell"/>
</dbReference>
<evidence type="ECO:0000256" key="18">
    <source>
        <dbReference type="ARBA" id="ARBA00083836"/>
    </source>
</evidence>
<evidence type="ECO:0000256" key="19">
    <source>
        <dbReference type="PROSITE-ProRule" id="PRU00134"/>
    </source>
</evidence>
<dbReference type="InterPro" id="IPR046341">
    <property type="entry name" value="SET_dom_sf"/>
</dbReference>
<dbReference type="GO" id="GO:0032259">
    <property type="term" value="P:methylation"/>
    <property type="evidence" value="ECO:0007669"/>
    <property type="project" value="UniProtKB-KW"/>
</dbReference>
<dbReference type="FunFam" id="1.25.40.10:FF:000132">
    <property type="entry name" value="Histone-lysine N-methyltransferase SMYD1 isoform 1"/>
    <property type="match status" value="1"/>
</dbReference>
<evidence type="ECO:0000259" key="20">
    <source>
        <dbReference type="PROSITE" id="PS50280"/>
    </source>
</evidence>
<dbReference type="Pfam" id="PF01753">
    <property type="entry name" value="zf-MYND"/>
    <property type="match status" value="1"/>
</dbReference>
<dbReference type="InterPro" id="IPR044418">
    <property type="entry name" value="SMYD1_SET"/>
</dbReference>
<dbReference type="Pfam" id="PF00856">
    <property type="entry name" value="SET"/>
    <property type="match status" value="1"/>
</dbReference>
<sequence length="449" mass="51831">MTIGKMENVEVFTSEGKGRGLKATKEFWASDVIFAERAYSAVVFDSLVNFVCHTCFKRQEKLHHCGQCKFARYCDRTCQKDAWVDHKKECLAVKRYGKVPNENIRLAARIMWRVEREGTGLTEGCLVSVDDLQNHVENFGEEEQKQLRVDVDTFLQYWLPQSQQFSMQYISHIFGVINCNGFTLSDQRGLQAVGVGIFPNLGLVNHDCWPNCTVIFNNGKIELRALGKISEGEELTVSYIDFLNVSEERKKQLKKQYYFDCTCEHCQKGLKDDLFLGVKDDPKPSQDVVKEIIQFSKDTLEKIDKARSEGLYHEVVKLCRECLEKQDSVFADTNIYMLRVLSIVSEVLSYLQAFEEASYYARRMVDGYVKLYHPNNAQLGMAVMRAGLTNWHAGNIEAMRMQTEMELRLFHQNEFMYRKMREAALNNQPMQVMAEPSSEPAPSLFHKKQ</sequence>
<evidence type="ECO:0000256" key="1">
    <source>
        <dbReference type="ARBA" id="ARBA00004123"/>
    </source>
</evidence>
<keyword evidence="14" id="KW-0804">Transcription</keyword>
<keyword evidence="13" id="KW-0238">DNA-binding</keyword>
<keyword evidence="15" id="KW-0539">Nucleus</keyword>
<dbReference type="FunFam" id="2.170.270.10:FF:000013">
    <property type="entry name" value="Histone-lysine N-methyltransferase SMYD1 isoform 1"/>
    <property type="match status" value="1"/>
</dbReference>
<evidence type="ECO:0000256" key="11">
    <source>
        <dbReference type="ARBA" id="ARBA00022833"/>
    </source>
</evidence>
<dbReference type="GO" id="GO:0008270">
    <property type="term" value="F:zinc ion binding"/>
    <property type="evidence" value="ECO:0007669"/>
    <property type="project" value="UniProtKB-KW"/>
</dbReference>
<evidence type="ECO:0000256" key="17">
    <source>
        <dbReference type="ARBA" id="ARBA00061716"/>
    </source>
</evidence>
<evidence type="ECO:0000256" key="14">
    <source>
        <dbReference type="ARBA" id="ARBA00023163"/>
    </source>
</evidence>
<dbReference type="PROSITE" id="PS01360">
    <property type="entry name" value="ZF_MYND_1"/>
    <property type="match status" value="1"/>
</dbReference>
<keyword evidence="7" id="KW-0808">Transferase</keyword>
<dbReference type="Proteomes" id="UP000010556">
    <property type="component" value="Unassembled WGS sequence"/>
</dbReference>
<keyword evidence="12" id="KW-0805">Transcription regulation</keyword>
<dbReference type="AlphaFoldDB" id="L5LVC1"/>
<name>L5LVC1_MYODS</name>
<reference evidence="23" key="1">
    <citation type="journal article" date="2013" name="Science">
        <title>Comparative analysis of bat genomes provides insight into the evolution of flight and immunity.</title>
        <authorList>
            <person name="Zhang G."/>
            <person name="Cowled C."/>
            <person name="Shi Z."/>
            <person name="Huang Z."/>
            <person name="Bishop-Lilly K.A."/>
            <person name="Fang X."/>
            <person name="Wynne J.W."/>
            <person name="Xiong Z."/>
            <person name="Baker M.L."/>
            <person name="Zhao W."/>
            <person name="Tachedjian M."/>
            <person name="Zhu Y."/>
            <person name="Zhou P."/>
            <person name="Jiang X."/>
            <person name="Ng J."/>
            <person name="Yang L."/>
            <person name="Wu L."/>
            <person name="Xiao J."/>
            <person name="Feng Y."/>
            <person name="Chen Y."/>
            <person name="Sun X."/>
            <person name="Zhang Y."/>
            <person name="Marsh G.A."/>
            <person name="Crameri G."/>
            <person name="Broder C.C."/>
            <person name="Frey K.G."/>
            <person name="Wang L.F."/>
            <person name="Wang J."/>
        </authorList>
    </citation>
    <scope>NUCLEOTIDE SEQUENCE [LARGE SCALE GENOMIC DNA]</scope>
</reference>
<gene>
    <name evidence="22" type="ORF">MDA_GLEAN10011838</name>
</gene>
<evidence type="ECO:0000259" key="21">
    <source>
        <dbReference type="PROSITE" id="PS50865"/>
    </source>
</evidence>
<keyword evidence="9" id="KW-0479">Metal-binding</keyword>
<dbReference type="EMBL" id="KB107329">
    <property type="protein sequence ID" value="ELK30026.1"/>
    <property type="molecule type" value="Genomic_DNA"/>
</dbReference>
<dbReference type="InterPro" id="IPR002893">
    <property type="entry name" value="Znf_MYND"/>
</dbReference>
<protein>
    <recommendedName>
        <fullName evidence="3">[histone H3]-lysine(4) N-trimethyltransferase</fullName>
        <ecNumber evidence="3">2.1.1.354</ecNumber>
    </recommendedName>
    <alternativeName>
        <fullName evidence="18">SET and MYND domain-containing protein 1</fullName>
    </alternativeName>
</protein>
<keyword evidence="8" id="KW-0949">S-adenosyl-L-methionine</keyword>
<evidence type="ECO:0000256" key="10">
    <source>
        <dbReference type="ARBA" id="ARBA00022771"/>
    </source>
</evidence>
<evidence type="ECO:0000256" key="2">
    <source>
        <dbReference type="ARBA" id="ARBA00004496"/>
    </source>
</evidence>
<dbReference type="FunFam" id="1.25.40.970:FF:000001">
    <property type="entry name" value="Histone-lysine N-methyltransferase SMYD1 isoform 1"/>
    <property type="match status" value="1"/>
</dbReference>
<feature type="domain" description="SET" evidence="20">
    <location>
        <begin position="7"/>
        <end position="240"/>
    </location>
</feature>
<dbReference type="SMART" id="SM00317">
    <property type="entry name" value="SET"/>
    <property type="match status" value="1"/>
</dbReference>
<comment type="catalytic activity">
    <reaction evidence="16">
        <text>L-lysyl(4)-[histone H3] + 3 S-adenosyl-L-methionine = N(6),N(6),N(6)-trimethyl-L-lysyl(4)-[histone H3] + 3 S-adenosyl-L-homocysteine + 3 H(+)</text>
        <dbReference type="Rhea" id="RHEA:60260"/>
        <dbReference type="Rhea" id="RHEA-COMP:15537"/>
        <dbReference type="Rhea" id="RHEA-COMP:15547"/>
        <dbReference type="ChEBI" id="CHEBI:15378"/>
        <dbReference type="ChEBI" id="CHEBI:29969"/>
        <dbReference type="ChEBI" id="CHEBI:57856"/>
        <dbReference type="ChEBI" id="CHEBI:59789"/>
        <dbReference type="ChEBI" id="CHEBI:61961"/>
        <dbReference type="EC" id="2.1.1.354"/>
    </reaction>
</comment>
<evidence type="ECO:0000256" key="4">
    <source>
        <dbReference type="ARBA" id="ARBA00022490"/>
    </source>
</evidence>
<dbReference type="CDD" id="cd10526">
    <property type="entry name" value="SET_SMYD1"/>
    <property type="match status" value="1"/>
</dbReference>
<dbReference type="InterPro" id="IPR050869">
    <property type="entry name" value="H3K4_H4K5_MeTrfase"/>
</dbReference>
<dbReference type="InterPro" id="IPR001214">
    <property type="entry name" value="SET_dom"/>
</dbReference>
<keyword evidence="5" id="KW-0678">Repressor</keyword>
<comment type="subcellular location">
    <subcellularLocation>
        <location evidence="2">Cytoplasm</location>
    </subcellularLocation>
    <subcellularLocation>
        <location evidence="1">Nucleus</location>
    </subcellularLocation>
</comment>
<dbReference type="FunFam" id="1.10.220.160:FF:000002">
    <property type="entry name" value="SET and MYND domain containing 1"/>
    <property type="match status" value="1"/>
</dbReference>